<dbReference type="GO" id="GO:0005737">
    <property type="term" value="C:cytoplasm"/>
    <property type="evidence" value="ECO:0007669"/>
    <property type="project" value="TreeGrafter"/>
</dbReference>
<evidence type="ECO:0000313" key="3">
    <source>
        <dbReference type="Proteomes" id="UP000439994"/>
    </source>
</evidence>
<sequence>MKAFVTGGTGFLGVNLIRQLDDLGWGVTAICRPGSDTSLLADVPVDWRTGLMTNKDDIEVCMDNDIDVVFHIAGDTNLWTKNNETQYELNVTATQYVVDAALKRNVKRFIHTSSISAYGFHSGVINESSESLAMTSNVNYLKTKYLGEQVVKQAALKQNLPAVILNPCAIMGRFDKHNWSQLFTMINDDALPGVPSGEGSYCHVDEVAKAHIAAVTKGQVGHNYILAGVDHRFLDVVNRISVLLNKPKQSSTIAPWLLKLVGRLSYWGSLVTGKEPSMTPEKALMVTKRVVASSDKAVSELGYNNTVQLDVMLKDTYEWLKSENRL</sequence>
<dbReference type="PANTHER" id="PTHR48079">
    <property type="entry name" value="PROTEIN YEEZ"/>
    <property type="match status" value="1"/>
</dbReference>
<gene>
    <name evidence="2" type="ORF">GNP35_13685</name>
</gene>
<keyword evidence="3" id="KW-1185">Reference proteome</keyword>
<dbReference type="Pfam" id="PF01370">
    <property type="entry name" value="Epimerase"/>
    <property type="match status" value="1"/>
</dbReference>
<dbReference type="OrthoDB" id="9801785at2"/>
<dbReference type="InterPro" id="IPR036291">
    <property type="entry name" value="NAD(P)-bd_dom_sf"/>
</dbReference>
<evidence type="ECO:0000313" key="2">
    <source>
        <dbReference type="EMBL" id="MUH73440.1"/>
    </source>
</evidence>
<organism evidence="2 3">
    <name type="scientific">Psychrosphaera haliotis</name>
    <dbReference type="NCBI Taxonomy" id="555083"/>
    <lineage>
        <taxon>Bacteria</taxon>
        <taxon>Pseudomonadati</taxon>
        <taxon>Pseudomonadota</taxon>
        <taxon>Gammaproteobacteria</taxon>
        <taxon>Alteromonadales</taxon>
        <taxon>Pseudoalteromonadaceae</taxon>
        <taxon>Psychrosphaera</taxon>
    </lineage>
</organism>
<dbReference type="RefSeq" id="WP_155696715.1">
    <property type="nucleotide sequence ID" value="NZ_WOCD01000005.1"/>
</dbReference>
<evidence type="ECO:0000259" key="1">
    <source>
        <dbReference type="Pfam" id="PF01370"/>
    </source>
</evidence>
<feature type="domain" description="NAD-dependent epimerase/dehydratase" evidence="1">
    <location>
        <begin position="4"/>
        <end position="225"/>
    </location>
</feature>
<dbReference type="GO" id="GO:0004029">
    <property type="term" value="F:aldehyde dehydrogenase (NAD+) activity"/>
    <property type="evidence" value="ECO:0007669"/>
    <property type="project" value="TreeGrafter"/>
</dbReference>
<dbReference type="Proteomes" id="UP000439994">
    <property type="component" value="Unassembled WGS sequence"/>
</dbReference>
<dbReference type="AlphaFoldDB" id="A0A6N8FEM8"/>
<dbReference type="EMBL" id="WOCD01000005">
    <property type="protein sequence ID" value="MUH73440.1"/>
    <property type="molecule type" value="Genomic_DNA"/>
</dbReference>
<dbReference type="InterPro" id="IPR051783">
    <property type="entry name" value="NAD(P)-dependent_oxidoreduct"/>
</dbReference>
<dbReference type="Gene3D" id="3.40.50.720">
    <property type="entry name" value="NAD(P)-binding Rossmann-like Domain"/>
    <property type="match status" value="1"/>
</dbReference>
<protein>
    <submittedName>
        <fullName evidence="2">NAD-dependent epimerase/dehydratase family protein</fullName>
    </submittedName>
</protein>
<comment type="caution">
    <text evidence="2">The sequence shown here is derived from an EMBL/GenBank/DDBJ whole genome shotgun (WGS) entry which is preliminary data.</text>
</comment>
<name>A0A6N8FEM8_9GAMM</name>
<proteinExistence type="predicted"/>
<dbReference type="SUPFAM" id="SSF51735">
    <property type="entry name" value="NAD(P)-binding Rossmann-fold domains"/>
    <property type="match status" value="1"/>
</dbReference>
<dbReference type="InterPro" id="IPR001509">
    <property type="entry name" value="Epimerase_deHydtase"/>
</dbReference>
<accession>A0A6N8FEM8</accession>
<dbReference type="PANTHER" id="PTHR48079:SF6">
    <property type="entry name" value="NAD(P)-BINDING DOMAIN-CONTAINING PROTEIN-RELATED"/>
    <property type="match status" value="1"/>
</dbReference>
<reference evidence="2 3" key="1">
    <citation type="submission" date="2019-11" db="EMBL/GenBank/DDBJ databases">
        <title>P. haliotis isolates from Z. marina roots.</title>
        <authorList>
            <person name="Cohen M."/>
            <person name="Jospin G."/>
            <person name="Eisen J.A."/>
            <person name="Coil D.A."/>
        </authorList>
    </citation>
    <scope>NUCLEOTIDE SEQUENCE [LARGE SCALE GENOMIC DNA]</scope>
    <source>
        <strain evidence="2 3">UCD-MCMsp1aY</strain>
    </source>
</reference>